<dbReference type="Proteomes" id="UP000256310">
    <property type="component" value="Unassembled WGS sequence"/>
</dbReference>
<dbReference type="PROSITE" id="PS51257">
    <property type="entry name" value="PROKAR_LIPOPROTEIN"/>
    <property type="match status" value="1"/>
</dbReference>
<dbReference type="OrthoDB" id="8224439at2"/>
<dbReference type="AlphaFoldDB" id="A0A3D9FD19"/>
<dbReference type="RefSeq" id="WP_116235196.1">
    <property type="nucleotide sequence ID" value="NZ_QRDP01000004.1"/>
</dbReference>
<dbReference type="EMBL" id="QRDP01000004">
    <property type="protein sequence ID" value="RED15715.1"/>
    <property type="molecule type" value="Genomic_DNA"/>
</dbReference>
<protein>
    <submittedName>
        <fullName evidence="1">Uncharacterized protein</fullName>
    </submittedName>
</protein>
<comment type="caution">
    <text evidence="1">The sequence shown here is derived from an EMBL/GenBank/DDBJ whole genome shotgun (WGS) entry which is preliminary data.</text>
</comment>
<accession>A0A3D9FD19</accession>
<evidence type="ECO:0000313" key="2">
    <source>
        <dbReference type="Proteomes" id="UP000256310"/>
    </source>
</evidence>
<name>A0A3D9FD19_9SPHN</name>
<reference evidence="1 2" key="1">
    <citation type="submission" date="2018-07" db="EMBL/GenBank/DDBJ databases">
        <title>Genomic Encyclopedia of Type Strains, Phase IV (KMG-IV): sequencing the most valuable type-strain genomes for metagenomic binning, comparative biology and taxonomic classification.</title>
        <authorList>
            <person name="Goeker M."/>
        </authorList>
    </citation>
    <scope>NUCLEOTIDE SEQUENCE [LARGE SCALE GENOMIC DNA]</scope>
    <source>
        <strain evidence="1 2">DSM 26725</strain>
    </source>
</reference>
<sequence>MKKLVGMTAALILFSGCVETDEPAADSGATDDAQEADAATVGDVLSAGGWGPLRIGMSRDEVVAAVGGPADPEAMGSPEPEFCDQFPPAQAPTGMFVMIESGVLTSISLSAGSTLQTSEGLSVGDSADAVRAAYGDRLDVLPHNYIGLPAEYLTVWSTGEITENGTSDENARGIRYETNAEGVIELIHAGGPSIQYVEGCL</sequence>
<gene>
    <name evidence="1" type="ORF">DFR46_0718</name>
</gene>
<organism evidence="1 2">
    <name type="scientific">Parasphingopyxis lamellibrachiae</name>
    <dbReference type="NCBI Taxonomy" id="680125"/>
    <lineage>
        <taxon>Bacteria</taxon>
        <taxon>Pseudomonadati</taxon>
        <taxon>Pseudomonadota</taxon>
        <taxon>Alphaproteobacteria</taxon>
        <taxon>Sphingomonadales</taxon>
        <taxon>Sphingomonadaceae</taxon>
        <taxon>Parasphingopyxis</taxon>
    </lineage>
</organism>
<keyword evidence="2" id="KW-1185">Reference proteome</keyword>
<proteinExistence type="predicted"/>
<evidence type="ECO:0000313" key="1">
    <source>
        <dbReference type="EMBL" id="RED15715.1"/>
    </source>
</evidence>